<comment type="similarity">
    <text evidence="5">Belongs to the class-II pyridoxal-phosphate-dependent aminotransferase family. MalY/PatB cystathionine beta-lyase subfamily.</text>
</comment>
<keyword evidence="8" id="KW-1185">Reference proteome</keyword>
<evidence type="ECO:0000256" key="1">
    <source>
        <dbReference type="ARBA" id="ARBA00001933"/>
    </source>
</evidence>
<dbReference type="InterPro" id="IPR051798">
    <property type="entry name" value="Class-II_PLP-Dep_Aminotrans"/>
</dbReference>
<keyword evidence="3" id="KW-0663">Pyridoxal phosphate</keyword>
<proteinExistence type="inferred from homology"/>
<evidence type="ECO:0000256" key="5">
    <source>
        <dbReference type="ARBA" id="ARBA00037974"/>
    </source>
</evidence>
<dbReference type="SUPFAM" id="SSF53383">
    <property type="entry name" value="PLP-dependent transferases"/>
    <property type="match status" value="1"/>
</dbReference>
<organism evidence="7 8">
    <name type="scientific">Acidiferrimicrobium australe</name>
    <dbReference type="NCBI Taxonomy" id="2664430"/>
    <lineage>
        <taxon>Bacteria</taxon>
        <taxon>Bacillati</taxon>
        <taxon>Actinomycetota</taxon>
        <taxon>Acidimicrobiia</taxon>
        <taxon>Acidimicrobiales</taxon>
        <taxon>Acidimicrobiaceae</taxon>
        <taxon>Acidiferrimicrobium</taxon>
    </lineage>
</organism>
<evidence type="ECO:0000256" key="2">
    <source>
        <dbReference type="ARBA" id="ARBA00012224"/>
    </source>
</evidence>
<feature type="domain" description="Aminotransferase class I/classII large" evidence="6">
    <location>
        <begin position="1"/>
        <end position="208"/>
    </location>
</feature>
<accession>A0ABW9QZS7</accession>
<dbReference type="InterPro" id="IPR004839">
    <property type="entry name" value="Aminotransferase_I/II_large"/>
</dbReference>
<evidence type="ECO:0000259" key="6">
    <source>
        <dbReference type="Pfam" id="PF00155"/>
    </source>
</evidence>
<comment type="cofactor">
    <cofactor evidence="1">
        <name>pyridoxal 5'-phosphate</name>
        <dbReference type="ChEBI" id="CHEBI:597326"/>
    </cofactor>
</comment>
<dbReference type="InterPro" id="IPR015424">
    <property type="entry name" value="PyrdxlP-dep_Trfase"/>
</dbReference>
<evidence type="ECO:0000256" key="3">
    <source>
        <dbReference type="ARBA" id="ARBA00022898"/>
    </source>
</evidence>
<keyword evidence="4" id="KW-0456">Lyase</keyword>
<dbReference type="InterPro" id="IPR015421">
    <property type="entry name" value="PyrdxlP-dep_Trfase_major"/>
</dbReference>
<dbReference type="PANTHER" id="PTHR43525:SF2">
    <property type="entry name" value="CYSTATHIONINE BETA-LYASE-RELATED"/>
    <property type="match status" value="1"/>
</dbReference>
<evidence type="ECO:0000313" key="8">
    <source>
        <dbReference type="Proteomes" id="UP000437736"/>
    </source>
</evidence>
<evidence type="ECO:0000313" key="7">
    <source>
        <dbReference type="EMBL" id="MST35061.1"/>
    </source>
</evidence>
<dbReference type="Gene3D" id="3.40.640.10">
    <property type="entry name" value="Type I PLP-dependent aspartate aminotransferase-like (Major domain)"/>
    <property type="match status" value="1"/>
</dbReference>
<dbReference type="GO" id="GO:0008483">
    <property type="term" value="F:transaminase activity"/>
    <property type="evidence" value="ECO:0007669"/>
    <property type="project" value="UniProtKB-KW"/>
</dbReference>
<protein>
    <recommendedName>
        <fullName evidence="2">cysteine-S-conjugate beta-lyase</fullName>
        <ecNumber evidence="2">4.4.1.13</ecNumber>
    </recommendedName>
</protein>
<feature type="non-terminal residue" evidence="7">
    <location>
        <position position="1"/>
    </location>
</feature>
<dbReference type="InterPro" id="IPR015422">
    <property type="entry name" value="PyrdxlP-dep_Trfase_small"/>
</dbReference>
<dbReference type="EMBL" id="WJHE01001393">
    <property type="protein sequence ID" value="MST35061.1"/>
    <property type="molecule type" value="Genomic_DNA"/>
</dbReference>
<dbReference type="Proteomes" id="UP000437736">
    <property type="component" value="Unassembled WGS sequence"/>
</dbReference>
<reference evidence="7 8" key="1">
    <citation type="submission" date="2019-11" db="EMBL/GenBank/DDBJ databases">
        <title>Acidiferrimicrobium australis gen. nov., sp. nov., an acidophilic and obligately heterotrophic, member of the Actinobacteria that catalyses dissimilatory oxido- reduction of iron isolated from metal-rich acidic water in Chile.</title>
        <authorList>
            <person name="Gonzalez D."/>
            <person name="Huber K."/>
            <person name="Hedrich S."/>
            <person name="Rojas-Villalobos C."/>
            <person name="Quatrini R."/>
            <person name="Dinamarca M.A."/>
            <person name="Schwarz A."/>
            <person name="Canales C."/>
            <person name="Nancucheo I."/>
        </authorList>
    </citation>
    <scope>NUCLEOTIDE SEQUENCE [LARGE SCALE GENOMIC DNA]</scope>
    <source>
        <strain evidence="7 8">USS-CCA1</strain>
    </source>
</reference>
<sequence length="217" mass="21730">VAALADAAGVRVIADEIHAPLVLAGASFTPYLSVEGAGRGFSLASASKAWNLPGLKAALAFAGPAAAADLARLPEEVGHGPSHLGVLAHTAALRDGGPWLDDVLSGLDRNRRLLTELLGTHLPAVTWQPPAATYLAWLDCSALPLPAAGGADASARGDASANVGVAAWFLDRAKVLLSSGPAFGAGGERCVRLNFAASASVLTEAVTRMGQAVAAGG</sequence>
<comment type="caution">
    <text evidence="7">The sequence shown here is derived from an EMBL/GenBank/DDBJ whole genome shotgun (WGS) entry which is preliminary data.</text>
</comment>
<keyword evidence="7" id="KW-0032">Aminotransferase</keyword>
<dbReference type="EC" id="4.4.1.13" evidence="2"/>
<name>A0ABW9QZS7_9ACTN</name>
<dbReference type="CDD" id="cd00609">
    <property type="entry name" value="AAT_like"/>
    <property type="match status" value="1"/>
</dbReference>
<dbReference type="PANTHER" id="PTHR43525">
    <property type="entry name" value="PROTEIN MALY"/>
    <property type="match status" value="1"/>
</dbReference>
<dbReference type="Pfam" id="PF00155">
    <property type="entry name" value="Aminotran_1_2"/>
    <property type="match status" value="1"/>
</dbReference>
<dbReference type="Gene3D" id="3.90.1150.10">
    <property type="entry name" value="Aspartate Aminotransferase, domain 1"/>
    <property type="match status" value="1"/>
</dbReference>
<gene>
    <name evidence="7" type="ORF">GHK86_20315</name>
</gene>
<evidence type="ECO:0000256" key="4">
    <source>
        <dbReference type="ARBA" id="ARBA00023239"/>
    </source>
</evidence>
<keyword evidence="7" id="KW-0808">Transferase</keyword>